<keyword evidence="1" id="KW-0732">Signal</keyword>
<keyword evidence="3" id="KW-1185">Reference proteome</keyword>
<dbReference type="EMBL" id="OZ035827">
    <property type="protein sequence ID" value="CAL1606556.1"/>
    <property type="molecule type" value="Genomic_DNA"/>
</dbReference>
<dbReference type="AlphaFoldDB" id="A0AAV2LZT7"/>
<name>A0AAV2LZT7_KNICA</name>
<protein>
    <recommendedName>
        <fullName evidence="4">Secreted protein</fullName>
    </recommendedName>
</protein>
<feature type="signal peptide" evidence="1">
    <location>
        <begin position="1"/>
        <end position="21"/>
    </location>
</feature>
<proteinExistence type="predicted"/>
<dbReference type="Proteomes" id="UP001497482">
    <property type="component" value="Chromosome 5"/>
</dbReference>
<evidence type="ECO:0008006" key="4">
    <source>
        <dbReference type="Google" id="ProtNLM"/>
    </source>
</evidence>
<evidence type="ECO:0000256" key="1">
    <source>
        <dbReference type="SAM" id="SignalP"/>
    </source>
</evidence>
<feature type="chain" id="PRO_5043640454" description="Secreted protein" evidence="1">
    <location>
        <begin position="22"/>
        <end position="77"/>
    </location>
</feature>
<evidence type="ECO:0000313" key="3">
    <source>
        <dbReference type="Proteomes" id="UP001497482"/>
    </source>
</evidence>
<accession>A0AAV2LZT7</accession>
<evidence type="ECO:0000313" key="2">
    <source>
        <dbReference type="EMBL" id="CAL1606556.1"/>
    </source>
</evidence>
<reference evidence="2 3" key="1">
    <citation type="submission" date="2024-04" db="EMBL/GenBank/DDBJ databases">
        <authorList>
            <person name="Waldvogel A.-M."/>
            <person name="Schoenle A."/>
        </authorList>
    </citation>
    <scope>NUCLEOTIDE SEQUENCE [LARGE SCALE GENOMIC DNA]</scope>
</reference>
<sequence length="77" mass="7780">MVLQRSSVLTLLLTVIHKLRGGSCGVAHSTTGPAGALGSPHADLQGAVVHSLQQFSAGIPGKGLRAAPGMPPYHSQS</sequence>
<gene>
    <name evidence="2" type="ORF">KC01_LOCUS33714</name>
</gene>
<organism evidence="2 3">
    <name type="scientific">Knipowitschia caucasica</name>
    <name type="common">Caucasian dwarf goby</name>
    <name type="synonym">Pomatoschistus caucasicus</name>
    <dbReference type="NCBI Taxonomy" id="637954"/>
    <lineage>
        <taxon>Eukaryota</taxon>
        <taxon>Metazoa</taxon>
        <taxon>Chordata</taxon>
        <taxon>Craniata</taxon>
        <taxon>Vertebrata</taxon>
        <taxon>Euteleostomi</taxon>
        <taxon>Actinopterygii</taxon>
        <taxon>Neopterygii</taxon>
        <taxon>Teleostei</taxon>
        <taxon>Neoteleostei</taxon>
        <taxon>Acanthomorphata</taxon>
        <taxon>Gobiaria</taxon>
        <taxon>Gobiiformes</taxon>
        <taxon>Gobioidei</taxon>
        <taxon>Gobiidae</taxon>
        <taxon>Gobiinae</taxon>
        <taxon>Knipowitschia</taxon>
    </lineage>
</organism>